<keyword evidence="3" id="KW-1185">Reference proteome</keyword>
<gene>
    <name evidence="2" type="ORF">GCM10008908_22100</name>
</gene>
<evidence type="ECO:0000313" key="3">
    <source>
        <dbReference type="Proteomes" id="UP001501047"/>
    </source>
</evidence>
<dbReference type="RefSeq" id="WP_343826417.1">
    <property type="nucleotide sequence ID" value="NZ_BAAACI010000006.1"/>
</dbReference>
<organism evidence="2 3">
    <name type="scientific">Clostridium subterminale</name>
    <dbReference type="NCBI Taxonomy" id="1550"/>
    <lineage>
        <taxon>Bacteria</taxon>
        <taxon>Bacillati</taxon>
        <taxon>Bacillota</taxon>
        <taxon>Clostridia</taxon>
        <taxon>Eubacteriales</taxon>
        <taxon>Clostridiaceae</taxon>
        <taxon>Clostridium</taxon>
    </lineage>
</organism>
<dbReference type="EMBL" id="BAAACI010000006">
    <property type="protein sequence ID" value="GAA0773616.1"/>
    <property type="molecule type" value="Genomic_DNA"/>
</dbReference>
<name>A0ABN1KR83_CLOSU</name>
<accession>A0ABN1KR83</accession>
<comment type="caution">
    <text evidence="2">The sequence shown here is derived from an EMBL/GenBank/DDBJ whole genome shotgun (WGS) entry which is preliminary data.</text>
</comment>
<feature type="compositionally biased region" description="Polar residues" evidence="1">
    <location>
        <begin position="15"/>
        <end position="25"/>
    </location>
</feature>
<proteinExistence type="predicted"/>
<evidence type="ECO:0000313" key="2">
    <source>
        <dbReference type="EMBL" id="GAA0773616.1"/>
    </source>
</evidence>
<sequence>MSKNCYKTKNKKTTSLKSDATSSKYQEGVKNKANEHSPYGENEPSTHTTYR</sequence>
<dbReference type="Proteomes" id="UP001501047">
    <property type="component" value="Unassembled WGS sequence"/>
</dbReference>
<protein>
    <submittedName>
        <fullName evidence="2">Uncharacterized protein</fullName>
    </submittedName>
</protein>
<feature type="compositionally biased region" description="Basic residues" evidence="1">
    <location>
        <begin position="1"/>
        <end position="14"/>
    </location>
</feature>
<evidence type="ECO:0000256" key="1">
    <source>
        <dbReference type="SAM" id="MobiDB-lite"/>
    </source>
</evidence>
<reference evidence="2 3" key="1">
    <citation type="journal article" date="2019" name="Int. J. Syst. Evol. Microbiol.">
        <title>The Global Catalogue of Microorganisms (GCM) 10K type strain sequencing project: providing services to taxonomists for standard genome sequencing and annotation.</title>
        <authorList>
            <consortium name="The Broad Institute Genomics Platform"/>
            <consortium name="The Broad Institute Genome Sequencing Center for Infectious Disease"/>
            <person name="Wu L."/>
            <person name="Ma J."/>
        </authorList>
    </citation>
    <scope>NUCLEOTIDE SEQUENCE [LARGE SCALE GENOMIC DNA]</scope>
    <source>
        <strain evidence="2 3">JCM 1417</strain>
    </source>
</reference>
<feature type="region of interest" description="Disordered" evidence="1">
    <location>
        <begin position="1"/>
        <end position="51"/>
    </location>
</feature>